<dbReference type="EMBL" id="MHUT01000018">
    <property type="protein sequence ID" value="OHA80515.1"/>
    <property type="molecule type" value="Genomic_DNA"/>
</dbReference>
<protein>
    <submittedName>
        <fullName evidence="1">Uncharacterized protein</fullName>
    </submittedName>
</protein>
<evidence type="ECO:0000313" key="2">
    <source>
        <dbReference type="Proteomes" id="UP000179118"/>
    </source>
</evidence>
<dbReference type="Proteomes" id="UP000179118">
    <property type="component" value="Unassembled WGS sequence"/>
</dbReference>
<comment type="caution">
    <text evidence="1">The sequence shown here is derived from an EMBL/GenBank/DDBJ whole genome shotgun (WGS) entry which is preliminary data.</text>
</comment>
<evidence type="ECO:0000313" key="1">
    <source>
        <dbReference type="EMBL" id="OHA80515.1"/>
    </source>
</evidence>
<reference evidence="1 2" key="1">
    <citation type="journal article" date="2016" name="Nat. Commun.">
        <title>Thousands of microbial genomes shed light on interconnected biogeochemical processes in an aquifer system.</title>
        <authorList>
            <person name="Anantharaman K."/>
            <person name="Brown C.T."/>
            <person name="Hug L.A."/>
            <person name="Sharon I."/>
            <person name="Castelle C.J."/>
            <person name="Probst A.J."/>
            <person name="Thomas B.C."/>
            <person name="Singh A."/>
            <person name="Wilkins M.J."/>
            <person name="Karaoz U."/>
            <person name="Brodie E.L."/>
            <person name="Williams K.H."/>
            <person name="Hubbard S.S."/>
            <person name="Banfield J.F."/>
        </authorList>
    </citation>
    <scope>NUCLEOTIDE SEQUENCE [LARGE SCALE GENOMIC DNA]</scope>
</reference>
<dbReference type="AlphaFoldDB" id="A0A1G2S5Z0"/>
<sequence>MRLSEADLHEFIEIYREESGETLSLAEASEMTFRLIHLYTQLTKALPSEQKDVSNEEDSPSG</sequence>
<name>A0A1G2S5Z0_9BACT</name>
<gene>
    <name evidence="1" type="ORF">A3D51_00300</name>
</gene>
<organism evidence="1 2">
    <name type="scientific">Candidatus Yonathbacteria bacterium RIFCSPHIGHO2_02_FULL_44_14</name>
    <dbReference type="NCBI Taxonomy" id="1802724"/>
    <lineage>
        <taxon>Bacteria</taxon>
        <taxon>Candidatus Yonathiibacteriota</taxon>
    </lineage>
</organism>
<proteinExistence type="predicted"/>
<accession>A0A1G2S5Z0</accession>